<proteinExistence type="predicted"/>
<dbReference type="Proteomes" id="UP000320772">
    <property type="component" value="Unassembled WGS sequence"/>
</dbReference>
<gene>
    <name evidence="1" type="ORF">GRO01_09940</name>
</gene>
<dbReference type="AlphaFoldDB" id="A0A4Y3M7G5"/>
<dbReference type="RefSeq" id="WP_083541280.1">
    <property type="nucleotide sequence ID" value="NZ_BAQZ01000035.1"/>
</dbReference>
<evidence type="ECO:0000313" key="1">
    <source>
        <dbReference type="EMBL" id="GEB03418.1"/>
    </source>
</evidence>
<dbReference type="Pfam" id="PF13563">
    <property type="entry name" value="2_5_RNA_ligase2"/>
    <property type="match status" value="1"/>
</dbReference>
<keyword evidence="2" id="KW-1185">Reference proteome</keyword>
<dbReference type="InterPro" id="IPR009097">
    <property type="entry name" value="Cyclic_Pdiesterase"/>
</dbReference>
<dbReference type="Gene3D" id="3.90.1140.10">
    <property type="entry name" value="Cyclic phosphodiesterase"/>
    <property type="match status" value="1"/>
</dbReference>
<accession>A0A4Y3M7G5</accession>
<name>A0A4Y3M7G5_9PROT</name>
<protein>
    <recommendedName>
        <fullName evidence="3">2'-5' RNA ligase family protein</fullName>
    </recommendedName>
</protein>
<sequence length="176" mass="20363">MTLPENQKPNAPLVLTLEMEKSAQDWAQSMRERHFPKERNIVPAHVTLFHALPSDTADIICAYFTRPRPTPSIRIDAPFLLGRGVAYRIASPEMQQIRAELAALIPAERRTPQDRKSWHPHLTIQNKVSPQQARELLKDLSREYKACQTYAVALRLWRYLDGPWELLSRLPFTITK</sequence>
<evidence type="ECO:0008006" key="3">
    <source>
        <dbReference type="Google" id="ProtNLM"/>
    </source>
</evidence>
<dbReference type="EMBL" id="BJLY01000002">
    <property type="protein sequence ID" value="GEB03418.1"/>
    <property type="molecule type" value="Genomic_DNA"/>
</dbReference>
<comment type="caution">
    <text evidence="1">The sequence shown here is derived from an EMBL/GenBank/DDBJ whole genome shotgun (WGS) entry which is preliminary data.</text>
</comment>
<dbReference type="SUPFAM" id="SSF55144">
    <property type="entry name" value="LigT-like"/>
    <property type="match status" value="1"/>
</dbReference>
<reference evidence="1 2" key="1">
    <citation type="submission" date="2019-06" db="EMBL/GenBank/DDBJ databases">
        <title>Whole genome shotgun sequence of Gluconobacter roseus NBRC 3990.</title>
        <authorList>
            <person name="Hosoyama A."/>
            <person name="Uohara A."/>
            <person name="Ohji S."/>
            <person name="Ichikawa N."/>
        </authorList>
    </citation>
    <scope>NUCLEOTIDE SEQUENCE [LARGE SCALE GENOMIC DNA]</scope>
    <source>
        <strain evidence="1 2">NBRC 3990</strain>
    </source>
</reference>
<organism evidence="1 2">
    <name type="scientific">Gluconobacter roseus NBRC 3990</name>
    <dbReference type="NCBI Taxonomy" id="1307950"/>
    <lineage>
        <taxon>Bacteria</taxon>
        <taxon>Pseudomonadati</taxon>
        <taxon>Pseudomonadota</taxon>
        <taxon>Alphaproteobacteria</taxon>
        <taxon>Acetobacterales</taxon>
        <taxon>Acetobacteraceae</taxon>
        <taxon>Gluconobacter</taxon>
    </lineage>
</organism>
<evidence type="ECO:0000313" key="2">
    <source>
        <dbReference type="Proteomes" id="UP000320772"/>
    </source>
</evidence>